<organism evidence="1 2">
    <name type="scientific">Pistacia integerrima</name>
    <dbReference type="NCBI Taxonomy" id="434235"/>
    <lineage>
        <taxon>Eukaryota</taxon>
        <taxon>Viridiplantae</taxon>
        <taxon>Streptophyta</taxon>
        <taxon>Embryophyta</taxon>
        <taxon>Tracheophyta</taxon>
        <taxon>Spermatophyta</taxon>
        <taxon>Magnoliopsida</taxon>
        <taxon>eudicotyledons</taxon>
        <taxon>Gunneridae</taxon>
        <taxon>Pentapetalae</taxon>
        <taxon>rosids</taxon>
        <taxon>malvids</taxon>
        <taxon>Sapindales</taxon>
        <taxon>Anacardiaceae</taxon>
        <taxon>Pistacia</taxon>
    </lineage>
</organism>
<reference evidence="2" key="1">
    <citation type="journal article" date="2023" name="G3 (Bethesda)">
        <title>Genome assembly and association tests identify interacting loci associated with vigor, precocity, and sex in interspecific pistachio rootstocks.</title>
        <authorList>
            <person name="Palmer W."/>
            <person name="Jacygrad E."/>
            <person name="Sagayaradj S."/>
            <person name="Cavanaugh K."/>
            <person name="Han R."/>
            <person name="Bertier L."/>
            <person name="Beede B."/>
            <person name="Kafkas S."/>
            <person name="Golino D."/>
            <person name="Preece J."/>
            <person name="Michelmore R."/>
        </authorList>
    </citation>
    <scope>NUCLEOTIDE SEQUENCE [LARGE SCALE GENOMIC DNA]</scope>
</reference>
<dbReference type="EMBL" id="CM047736">
    <property type="protein sequence ID" value="KAJ0053277.1"/>
    <property type="molecule type" value="Genomic_DNA"/>
</dbReference>
<sequence>MDIKIENGESRAAAEDKKQPLLENASVPPKTPAQKAIRRTFKGTGHLVRLLPTGSVLTFQVVSPILTHQGKCPNHTNRVVTLGFLAICGLSCFILRLTDSFRDERGKVRHGLATFRGLWVLDTSLNLSQEEAARYRLKFIDFFHAFASILVFAAVALFDKNVIKCFCPHPSDETKQLLVTVPIWIGVACSVLFILFPSKRHGIGTSLSRN</sequence>
<keyword evidence="2" id="KW-1185">Reference proteome</keyword>
<gene>
    <name evidence="1" type="ORF">Pint_02332</name>
</gene>
<dbReference type="Proteomes" id="UP001163603">
    <property type="component" value="Chromosome 1"/>
</dbReference>
<comment type="caution">
    <text evidence="1">The sequence shown here is derived from an EMBL/GenBank/DDBJ whole genome shotgun (WGS) entry which is preliminary data.</text>
</comment>
<accession>A0ACC0ZM17</accession>
<proteinExistence type="predicted"/>
<evidence type="ECO:0000313" key="1">
    <source>
        <dbReference type="EMBL" id="KAJ0053277.1"/>
    </source>
</evidence>
<name>A0ACC0ZM17_9ROSI</name>
<evidence type="ECO:0000313" key="2">
    <source>
        <dbReference type="Proteomes" id="UP001163603"/>
    </source>
</evidence>
<protein>
    <submittedName>
        <fullName evidence="1">Uncharacterized protein</fullName>
    </submittedName>
</protein>